<feature type="region of interest" description="Disordered" evidence="1">
    <location>
        <begin position="56"/>
        <end position="91"/>
    </location>
</feature>
<dbReference type="SUPFAM" id="SSF50978">
    <property type="entry name" value="WD40 repeat-like"/>
    <property type="match status" value="1"/>
</dbReference>
<organism evidence="2 3">
    <name type="scientific">Cyclostephanos tholiformis</name>
    <dbReference type="NCBI Taxonomy" id="382380"/>
    <lineage>
        <taxon>Eukaryota</taxon>
        <taxon>Sar</taxon>
        <taxon>Stramenopiles</taxon>
        <taxon>Ochrophyta</taxon>
        <taxon>Bacillariophyta</taxon>
        <taxon>Coscinodiscophyceae</taxon>
        <taxon>Thalassiosirophycidae</taxon>
        <taxon>Stephanodiscales</taxon>
        <taxon>Stephanodiscaceae</taxon>
        <taxon>Cyclostephanos</taxon>
    </lineage>
</organism>
<keyword evidence="3" id="KW-1185">Reference proteome</keyword>
<evidence type="ECO:0000256" key="1">
    <source>
        <dbReference type="SAM" id="MobiDB-lite"/>
    </source>
</evidence>
<comment type="caution">
    <text evidence="2">The sequence shown here is derived from an EMBL/GenBank/DDBJ whole genome shotgun (WGS) entry which is preliminary data.</text>
</comment>
<evidence type="ECO:0000313" key="2">
    <source>
        <dbReference type="EMBL" id="KAL3806764.1"/>
    </source>
</evidence>
<reference evidence="2 3" key="1">
    <citation type="submission" date="2024-10" db="EMBL/GenBank/DDBJ databases">
        <title>Updated reference genomes for cyclostephanoid diatoms.</title>
        <authorList>
            <person name="Roberts W.R."/>
            <person name="Alverson A.J."/>
        </authorList>
    </citation>
    <scope>NUCLEOTIDE SEQUENCE [LARGE SCALE GENOMIC DNA]</scope>
    <source>
        <strain evidence="2 3">AJA228-03</strain>
    </source>
</reference>
<feature type="region of interest" description="Disordered" evidence="1">
    <location>
        <begin position="1"/>
        <end position="42"/>
    </location>
</feature>
<dbReference type="AlphaFoldDB" id="A0ABD3R2B9"/>
<dbReference type="Gene3D" id="2.130.10.10">
    <property type="entry name" value="YVTN repeat-like/Quinoprotein amine dehydrogenase"/>
    <property type="match status" value="1"/>
</dbReference>
<gene>
    <name evidence="2" type="ORF">ACHAXA_000781</name>
</gene>
<feature type="compositionally biased region" description="Basic residues" evidence="1">
    <location>
        <begin position="1"/>
        <end position="20"/>
    </location>
</feature>
<protein>
    <submittedName>
        <fullName evidence="2">Uncharacterized protein</fullName>
    </submittedName>
</protein>
<dbReference type="InterPro" id="IPR015943">
    <property type="entry name" value="WD40/YVTN_repeat-like_dom_sf"/>
</dbReference>
<proteinExistence type="predicted"/>
<feature type="compositionally biased region" description="Basic and acidic residues" evidence="1">
    <location>
        <begin position="24"/>
        <end position="36"/>
    </location>
</feature>
<sequence>MNKQRRRQRHGKTNKQHKGPRSSSEFHRSNNDRQSDGDGGNTIEREIMAQLQLQRKKQELRERASATMVTSRSIRGDPPTTGSDGSRTERRWRATKRKSVVGNFRYDPTLKRYFPKSAFATNENNNDACIQRIRKKLLATTELDGSIVDRRNLSSEKESLHGTNVSNGDIRRIAFRGTYLLNDKISHIGQFSSYSSLSRDRKRKKLLVNETDADRTPPFPCSERTKLLLTTSLEYCMTSVRRNAIVSRMLGPISIARKANIIPTISTLKMIRNQTKKSTDLHTNFVKDRRCDGSLILPSYAFPVHTSKSGYESSSVDEWFSMLQPLSTSGEVERNDCLCKEYLEPTAPTFDVIPSNSDRHSMVTPHIATISSDGIYYRGGKKRYLALKPKKHSAFKGVRLATNCLDFFVGCVVHDIYCDRHKFTLRNLSSTLTNRENRDFEIYTTAPVNDFRFASNASWLSKRDASINNNVVAFAHGGERKIGASFLDIATGSYIQIRDNWSKSEPLCIQFRSNNESNHALFGHRDGSVSLLDTRSMKDALFLSPQNVSFGSVTSLQPLQRDANLVAGKCSFGACFIYDVRRMSNCSDLSRNRQSILAELSIPDHLLHRTKSVRCTGLAIDPSESIAIAPFADQKGDIRFALWNICTGDLIRTLRPNGVDDCITSGPGSKGATPAFCELSSVITSGYGMRCGIDSDSPTITREEHSWGVWYKSNYLVNGTKPPEEGGGIHHIFVDFKRRGIHL</sequence>
<dbReference type="InterPro" id="IPR036322">
    <property type="entry name" value="WD40_repeat_dom_sf"/>
</dbReference>
<dbReference type="Proteomes" id="UP001530377">
    <property type="component" value="Unassembled WGS sequence"/>
</dbReference>
<accession>A0ABD3R2B9</accession>
<evidence type="ECO:0000313" key="3">
    <source>
        <dbReference type="Proteomes" id="UP001530377"/>
    </source>
</evidence>
<dbReference type="EMBL" id="JALLPB020000738">
    <property type="protein sequence ID" value="KAL3806764.1"/>
    <property type="molecule type" value="Genomic_DNA"/>
</dbReference>
<name>A0ABD3R2B9_9STRA</name>